<evidence type="ECO:0000313" key="2">
    <source>
        <dbReference type="EMBL" id="NHE58600.1"/>
    </source>
</evidence>
<keyword evidence="3" id="KW-1185">Reference proteome</keyword>
<dbReference type="InterPro" id="IPR012368">
    <property type="entry name" value="OxRdtase_Mopterin-bd_su_IorB"/>
</dbReference>
<dbReference type="RefSeq" id="WP_166149115.1">
    <property type="nucleotide sequence ID" value="NZ_JAANYN010000007.1"/>
</dbReference>
<name>A0ABX0HB54_9BACT</name>
<dbReference type="InterPro" id="IPR046867">
    <property type="entry name" value="AldOxase/xan_DH_MoCoBD2"/>
</dbReference>
<evidence type="ECO:0000313" key="3">
    <source>
        <dbReference type="Proteomes" id="UP000649799"/>
    </source>
</evidence>
<dbReference type="PANTHER" id="PTHR47495:SF1">
    <property type="entry name" value="BLL3820 PROTEIN"/>
    <property type="match status" value="1"/>
</dbReference>
<dbReference type="PANTHER" id="PTHR47495">
    <property type="entry name" value="ALDEHYDE DEHYDROGENASE"/>
    <property type="match status" value="1"/>
</dbReference>
<dbReference type="InterPro" id="IPR052516">
    <property type="entry name" value="N-heterocyclic_Hydroxylase"/>
</dbReference>
<dbReference type="Pfam" id="PF02738">
    <property type="entry name" value="MoCoBD_1"/>
    <property type="match status" value="1"/>
</dbReference>
<organism evidence="2 3">
    <name type="scientific">Cyclobacterium plantarum</name>
    <dbReference type="NCBI Taxonomy" id="2716263"/>
    <lineage>
        <taxon>Bacteria</taxon>
        <taxon>Pseudomonadati</taxon>
        <taxon>Bacteroidota</taxon>
        <taxon>Cytophagia</taxon>
        <taxon>Cytophagales</taxon>
        <taxon>Cyclobacteriaceae</taxon>
        <taxon>Cyclobacterium</taxon>
    </lineage>
</organism>
<dbReference type="Gene3D" id="3.30.365.10">
    <property type="entry name" value="Aldehyde oxidase/xanthine dehydrogenase, molybdopterin binding domain"/>
    <property type="match status" value="4"/>
</dbReference>
<dbReference type="Pfam" id="PF20256">
    <property type="entry name" value="MoCoBD_2"/>
    <property type="match status" value="2"/>
</dbReference>
<proteinExistence type="predicted"/>
<dbReference type="Gene3D" id="3.90.1170.50">
    <property type="entry name" value="Aldehyde oxidase/xanthine dehydrogenase, a/b hammerhead"/>
    <property type="match status" value="1"/>
</dbReference>
<comment type="caution">
    <text evidence="2">The sequence shown here is derived from an EMBL/GenBank/DDBJ whole genome shotgun (WGS) entry which is preliminary data.</text>
</comment>
<dbReference type="EMBL" id="JAANYN010000007">
    <property type="protein sequence ID" value="NHE58600.1"/>
    <property type="molecule type" value="Genomic_DNA"/>
</dbReference>
<reference evidence="2 3" key="1">
    <citation type="submission" date="2020-03" db="EMBL/GenBank/DDBJ databases">
        <title>Cyclobacterium plantarum sp. nov., a marine bacterium isolated from a coastal-marine wetland.</title>
        <authorList>
            <person name="Sanchez-Porro C."/>
            <person name="Ventosa A."/>
            <person name="Amoozegar M."/>
        </authorList>
    </citation>
    <scope>NUCLEOTIDE SEQUENCE [LARGE SCALE GENOMIC DNA]</scope>
    <source>
        <strain evidence="2 3">GBPx2</strain>
    </source>
</reference>
<dbReference type="InterPro" id="IPR037165">
    <property type="entry name" value="AldOxase/xan_DH_Mopterin-bd_sf"/>
</dbReference>
<dbReference type="SUPFAM" id="SSF56003">
    <property type="entry name" value="Molybdenum cofactor-binding domain"/>
    <property type="match status" value="2"/>
</dbReference>
<sequence>MKKERTKQKEKRAFENKIPGEGLSRRSFFKYMGAGIATYFVWTDYLASGILTTDEDNFPSSDQLSSWIHLSASGEITVFTGKVEVGQNIRTSLTQVVAEELFLPVSSITLVMGDTQLTPYDRGTYGSLTTPQMAPILRKAAANLREILLQQARQEWKLGEISLDMEQGMIQHPNNGKKLSYGDLAKGKNLLQKMDEDVPTIEPSKWKISGTSVPKINGRDFITGKHRYVSDMVLPEMLYGKVLRPPVQGAKLKRADTDKASSIPGVQVVRDGDFIGVAAKNSRTAAMALASIEADWERSPQVSRNQLFDHLVSSAEEGDAINPQVSRAFEEAAHKIEQDFEVQYIAHVPLEPRAGLAQWTGDKLEVWTGTQRPFGVQEELERAFNLPGEQIRVYMPDTGSGYGGKHTGEAGVEAAILSKATGKPVKVNWTREEEFKWAYFRPAGFIRVKGAASEQGITSWEFHNYNSGGAGIDLPYKGSNKHQEYHRSDTPLRQGSYRALASTANIFAMESTINDLAGKLGADPLQFRLNNLDNDRLEAVIKAAAGEFGWKRTKINENHGFGMACGAVKGGFVATFAEISVHPESRELKIIKAVTSFECGAIINPRHLESQVTGCVLQGLGGALFESVDFKDGDISNAFLSSYRVPRFKDVPDMRVKLVNRKDLPSSGAGEAPIVCIAPAIRNAIDDAVGVKINRLPMLPSGIVPKG</sequence>
<dbReference type="PIRSF" id="PIRSF036389">
    <property type="entry name" value="IOR_B"/>
    <property type="match status" value="1"/>
</dbReference>
<protein>
    <submittedName>
        <fullName evidence="2">Molybdopterin-dependent oxidoreductase</fullName>
    </submittedName>
</protein>
<feature type="domain" description="Aldehyde oxidase/xanthine dehydrogenase a/b hammerhead" evidence="1">
    <location>
        <begin position="223"/>
        <end position="300"/>
    </location>
</feature>
<dbReference type="SMART" id="SM01008">
    <property type="entry name" value="Ald_Xan_dh_C"/>
    <property type="match status" value="1"/>
</dbReference>
<dbReference type="InterPro" id="IPR000674">
    <property type="entry name" value="Ald_Oxase/Xan_DH_a/b"/>
</dbReference>
<gene>
    <name evidence="2" type="ORF">G9Q97_17460</name>
</gene>
<evidence type="ECO:0000259" key="1">
    <source>
        <dbReference type="SMART" id="SM01008"/>
    </source>
</evidence>
<dbReference type="Proteomes" id="UP000649799">
    <property type="component" value="Unassembled WGS sequence"/>
</dbReference>
<accession>A0ABX0HB54</accession>
<dbReference type="InterPro" id="IPR008274">
    <property type="entry name" value="AldOxase/xan_DH_MoCoBD1"/>
</dbReference>